<dbReference type="AlphaFoldDB" id="G3AUU8"/>
<dbReference type="KEGG" id="spaa:SPAPADRAFT_158395"/>
<dbReference type="InParanoid" id="G3AUU8"/>
<sequence length="394" mass="44318">MFTSNKPKFAFSLSINELTNIPEINGACYIKLQIKDGHHRNKLTDLIKPVPPSASTAGTNSSSSSVNKSFFNNSSVNCTTSKKKIHNFKCVFNYKVSCNLRFGLKKKENLISNKYLLLKVYYVHESTKRSDGGSSSQTTELGRLDINLAEYLNFDEPITTKYLLNQSKVNSILNLTIQLNELPESFDFHTQLQIDDNSSANSSKKLPKPTHTSSSTTSFPKRTTFNVPQFENKHVFGGINTVFGEGTFQNSTPNHPPTPTDEKSSVPTPSVTASATTAATTTNTTTTRGINSKPQILIDPIVGTLYCKILESNWDPELYKLLEYSPDQCINDIFENNNNPYGHNQKLKQYVDEHINYQDDDEDEDSKPRELNGLISETKYREDLKSWKLTRIPS</sequence>
<dbReference type="Pfam" id="PF10358">
    <property type="entry name" value="NT-C2"/>
    <property type="match status" value="1"/>
</dbReference>
<gene>
    <name evidence="3" type="ORF">SPAPADRAFT_158395</name>
</gene>
<evidence type="ECO:0000313" key="4">
    <source>
        <dbReference type="Proteomes" id="UP000000709"/>
    </source>
</evidence>
<evidence type="ECO:0000259" key="2">
    <source>
        <dbReference type="PROSITE" id="PS51840"/>
    </source>
</evidence>
<feature type="region of interest" description="Disordered" evidence="1">
    <location>
        <begin position="197"/>
        <end position="223"/>
    </location>
</feature>
<feature type="domain" description="C2 NT-type" evidence="2">
    <location>
        <begin position="1"/>
        <end position="181"/>
    </location>
</feature>
<dbReference type="Proteomes" id="UP000000709">
    <property type="component" value="Unassembled WGS sequence"/>
</dbReference>
<dbReference type="EMBL" id="GL996506">
    <property type="protein sequence ID" value="EGW30040.1"/>
    <property type="molecule type" value="Genomic_DNA"/>
</dbReference>
<proteinExistence type="predicted"/>
<dbReference type="HOGENOM" id="CLU_033548_0_0_1"/>
<feature type="region of interest" description="Disordered" evidence="1">
    <location>
        <begin position="245"/>
        <end position="290"/>
    </location>
</feature>
<feature type="region of interest" description="Disordered" evidence="1">
    <location>
        <begin position="47"/>
        <end position="66"/>
    </location>
</feature>
<dbReference type="PANTHER" id="PTHR21456:SF1">
    <property type="entry name" value="C2 NT-TYPE DOMAIN-CONTAINING PROTEIN"/>
    <property type="match status" value="1"/>
</dbReference>
<accession>G3AUU8</accession>
<dbReference type="InterPro" id="IPR019448">
    <property type="entry name" value="NT-C2"/>
</dbReference>
<dbReference type="PROSITE" id="PS51840">
    <property type="entry name" value="C2_NT"/>
    <property type="match status" value="1"/>
</dbReference>
<evidence type="ECO:0000256" key="1">
    <source>
        <dbReference type="SAM" id="MobiDB-lite"/>
    </source>
</evidence>
<reference evidence="3 4" key="1">
    <citation type="journal article" date="2011" name="Proc. Natl. Acad. Sci. U.S.A.">
        <title>Comparative genomics of xylose-fermenting fungi for enhanced biofuel production.</title>
        <authorList>
            <person name="Wohlbach D.J."/>
            <person name="Kuo A."/>
            <person name="Sato T.K."/>
            <person name="Potts K.M."/>
            <person name="Salamov A.A."/>
            <person name="LaButti K.M."/>
            <person name="Sun H."/>
            <person name="Clum A."/>
            <person name="Pangilinan J.L."/>
            <person name="Lindquist E.A."/>
            <person name="Lucas S."/>
            <person name="Lapidus A."/>
            <person name="Jin M."/>
            <person name="Gunawan C."/>
            <person name="Balan V."/>
            <person name="Dale B.E."/>
            <person name="Jeffries T.W."/>
            <person name="Zinkel R."/>
            <person name="Barry K.W."/>
            <person name="Grigoriev I.V."/>
            <person name="Gasch A.P."/>
        </authorList>
    </citation>
    <scope>NUCLEOTIDE SEQUENCE [LARGE SCALE GENOMIC DNA]</scope>
    <source>
        <strain evidence="4">NRRL Y-27907 / 11-Y1</strain>
    </source>
</reference>
<keyword evidence="4" id="KW-1185">Reference proteome</keyword>
<protein>
    <recommendedName>
        <fullName evidence="2">C2 NT-type domain-containing protein</fullName>
    </recommendedName>
</protein>
<dbReference type="FunCoup" id="G3AUU8">
    <property type="interactions" value="12"/>
</dbReference>
<dbReference type="OMA" id="SSGYCYV"/>
<feature type="compositionally biased region" description="Low complexity" evidence="1">
    <location>
        <begin position="265"/>
        <end position="287"/>
    </location>
</feature>
<organism evidence="4">
    <name type="scientific">Spathaspora passalidarum (strain NRRL Y-27907 / 11-Y1)</name>
    <dbReference type="NCBI Taxonomy" id="619300"/>
    <lineage>
        <taxon>Eukaryota</taxon>
        <taxon>Fungi</taxon>
        <taxon>Dikarya</taxon>
        <taxon>Ascomycota</taxon>
        <taxon>Saccharomycotina</taxon>
        <taxon>Pichiomycetes</taxon>
        <taxon>Debaryomycetaceae</taxon>
        <taxon>Spathaspora</taxon>
    </lineage>
</organism>
<dbReference type="RefSeq" id="XP_007377806.1">
    <property type="nucleotide sequence ID" value="XM_007377744.1"/>
</dbReference>
<evidence type="ECO:0000313" key="3">
    <source>
        <dbReference type="EMBL" id="EGW30040.1"/>
    </source>
</evidence>
<dbReference type="GeneID" id="18871124"/>
<dbReference type="InterPro" id="IPR039931">
    <property type="entry name" value="EEIG1/2-like"/>
</dbReference>
<name>G3AUU8_SPAPN</name>
<feature type="compositionally biased region" description="Low complexity" evidence="1">
    <location>
        <begin position="53"/>
        <end position="66"/>
    </location>
</feature>
<dbReference type="PANTHER" id="PTHR21456">
    <property type="entry name" value="FAMILY WITH SEQUENCE SIMILARITY 102"/>
    <property type="match status" value="1"/>
</dbReference>
<feature type="compositionally biased region" description="Low complexity" evidence="1">
    <location>
        <begin position="209"/>
        <end position="221"/>
    </location>
</feature>
<dbReference type="eggNOG" id="ENOG502SBEF">
    <property type="taxonomic scope" value="Eukaryota"/>
</dbReference>
<dbReference type="OrthoDB" id="3365224at2759"/>